<feature type="domain" description="MAE-28990/MAE-18760-like HEPN" evidence="1">
    <location>
        <begin position="11"/>
        <end position="212"/>
    </location>
</feature>
<dbReference type="EMBL" id="CZCU02000156">
    <property type="protein sequence ID" value="VXD24014.1"/>
    <property type="molecule type" value="Genomic_DNA"/>
</dbReference>
<dbReference type="Proteomes" id="UP000184550">
    <property type="component" value="Unassembled WGS sequence"/>
</dbReference>
<dbReference type="AlphaFoldDB" id="A0A7Z9BWF5"/>
<dbReference type="OrthoDB" id="1551032at2"/>
<comment type="caution">
    <text evidence="2">The sequence shown here is derived from an EMBL/GenBank/DDBJ whole genome shotgun (WGS) entry which is preliminary data.</text>
</comment>
<gene>
    <name evidence="2" type="ORF">PL8927_790114</name>
</gene>
<dbReference type="InterPro" id="IPR040788">
    <property type="entry name" value="HEPN_MAE_28990"/>
</dbReference>
<dbReference type="Pfam" id="PF18737">
    <property type="entry name" value="HEPN_MAE_28990"/>
    <property type="match status" value="1"/>
</dbReference>
<keyword evidence="3" id="KW-1185">Reference proteome</keyword>
<reference evidence="2" key="1">
    <citation type="submission" date="2019-10" db="EMBL/GenBank/DDBJ databases">
        <authorList>
            <consortium name="Genoscope - CEA"/>
            <person name="William W."/>
        </authorList>
    </citation>
    <scope>NUCLEOTIDE SEQUENCE [LARGE SCALE GENOMIC DNA]</scope>
    <source>
        <strain evidence="2">BBR_PRJEB10992</strain>
    </source>
</reference>
<name>A0A7Z9BWF5_9CYAN</name>
<evidence type="ECO:0000259" key="1">
    <source>
        <dbReference type="Pfam" id="PF18737"/>
    </source>
</evidence>
<accession>A0A7Z9BWF5</accession>
<protein>
    <recommendedName>
        <fullName evidence="1">MAE-28990/MAE-18760-like HEPN domain-containing protein</fullName>
    </recommendedName>
</protein>
<proteinExistence type="predicted"/>
<evidence type="ECO:0000313" key="2">
    <source>
        <dbReference type="EMBL" id="VXD24014.1"/>
    </source>
</evidence>
<evidence type="ECO:0000313" key="3">
    <source>
        <dbReference type="Proteomes" id="UP000184550"/>
    </source>
</evidence>
<organism evidence="2 3">
    <name type="scientific">Planktothrix serta PCC 8927</name>
    <dbReference type="NCBI Taxonomy" id="671068"/>
    <lineage>
        <taxon>Bacteria</taxon>
        <taxon>Bacillati</taxon>
        <taxon>Cyanobacteriota</taxon>
        <taxon>Cyanophyceae</taxon>
        <taxon>Oscillatoriophycideae</taxon>
        <taxon>Oscillatoriales</taxon>
        <taxon>Microcoleaceae</taxon>
        <taxon>Planktothrix</taxon>
    </lineage>
</organism>
<dbReference type="RefSeq" id="WP_083625772.1">
    <property type="nucleotide sequence ID" value="NZ_LR734880.1"/>
</dbReference>
<sequence>MKKIRNPEDLNDKLSEELVWRKKELSSLKAMIDLKSPSPDKRRALLRSGITILYAHWEGFIKVAANSYLEFVAMQGLPYNQLSNNFIALAMKDQLDQAKDTNKATIYCEVADFFITKLTERSRIKYENRIATSNLSSSVFKEIVFMLGLDYSFYETKEVIIDEKLLGKRNKIAHGEYLDIDEQDYDELHQQIISMIDHFRNQIDNCAATKQYCCNEDKSGEI</sequence>